<organism evidence="1 2">
    <name type="scientific">Neoarthrinium moseri</name>
    <dbReference type="NCBI Taxonomy" id="1658444"/>
    <lineage>
        <taxon>Eukaryota</taxon>
        <taxon>Fungi</taxon>
        <taxon>Dikarya</taxon>
        <taxon>Ascomycota</taxon>
        <taxon>Pezizomycotina</taxon>
        <taxon>Sordariomycetes</taxon>
        <taxon>Xylariomycetidae</taxon>
        <taxon>Amphisphaeriales</taxon>
        <taxon>Apiosporaceae</taxon>
        <taxon>Neoarthrinium</taxon>
    </lineage>
</organism>
<name>A0A9P9WF29_9PEZI</name>
<proteinExistence type="predicted"/>
<keyword evidence="2" id="KW-1185">Reference proteome</keyword>
<reference evidence="1" key="1">
    <citation type="submission" date="2021-03" db="EMBL/GenBank/DDBJ databases">
        <title>Revisited historic fungal species revealed as producer of novel bioactive compounds through whole genome sequencing and comparative genomics.</title>
        <authorList>
            <person name="Vignolle G.A."/>
            <person name="Hochenegger N."/>
            <person name="Mach R.L."/>
            <person name="Mach-Aigner A.R."/>
            <person name="Javad Rahimi M."/>
            <person name="Salim K.A."/>
            <person name="Chan C.M."/>
            <person name="Lim L.B.L."/>
            <person name="Cai F."/>
            <person name="Druzhinina I.S."/>
            <person name="U'Ren J.M."/>
            <person name="Derntl C."/>
        </authorList>
    </citation>
    <scope>NUCLEOTIDE SEQUENCE</scope>
    <source>
        <strain evidence="1">TUCIM 5799</strain>
    </source>
</reference>
<gene>
    <name evidence="1" type="ORF">JX265_010322</name>
</gene>
<protein>
    <submittedName>
        <fullName evidence="1">Uncharacterized protein</fullName>
    </submittedName>
</protein>
<dbReference type="AlphaFoldDB" id="A0A9P9WF29"/>
<evidence type="ECO:0000313" key="2">
    <source>
        <dbReference type="Proteomes" id="UP000829685"/>
    </source>
</evidence>
<dbReference type="Proteomes" id="UP000829685">
    <property type="component" value="Unassembled WGS sequence"/>
</dbReference>
<dbReference type="EMBL" id="JAFIMR010000033">
    <property type="protein sequence ID" value="KAI1859873.1"/>
    <property type="molecule type" value="Genomic_DNA"/>
</dbReference>
<accession>A0A9P9WF29</accession>
<sequence>MASNKSANPRCSAWCIRDLRARITETQAVYRHEINRTNLCFLTRRQRIHIIKRIARLGRAMVQELRGETDARDGEAVTEHTVERRYRQFLRTETRMRRAAYAEADRRAAGHDTDAENRRQDEILARVRRDTVVPPTGVRRSKRLRGMAADASALPVLAPNGLFVERRDVPHDVVETLRRHYYAMKRELERTG</sequence>
<comment type="caution">
    <text evidence="1">The sequence shown here is derived from an EMBL/GenBank/DDBJ whole genome shotgun (WGS) entry which is preliminary data.</text>
</comment>
<evidence type="ECO:0000313" key="1">
    <source>
        <dbReference type="EMBL" id="KAI1859873.1"/>
    </source>
</evidence>